<feature type="domain" description="EAL" evidence="1">
    <location>
        <begin position="1"/>
        <end position="248"/>
    </location>
</feature>
<reference evidence="2 3" key="1">
    <citation type="submission" date="2023-07" db="EMBL/GenBank/DDBJ databases">
        <title>Genomic Encyclopedia of Type Strains, Phase IV (KMG-IV): sequencing the most valuable type-strain genomes for metagenomic binning, comparative biology and taxonomic classification.</title>
        <authorList>
            <person name="Goeker M."/>
        </authorList>
    </citation>
    <scope>NUCLEOTIDE SEQUENCE [LARGE SCALE GENOMIC DNA]</scope>
    <source>
        <strain evidence="2 3">DSM 16460</strain>
    </source>
</reference>
<evidence type="ECO:0000313" key="2">
    <source>
        <dbReference type="EMBL" id="MDQ0160925.1"/>
    </source>
</evidence>
<name>A0ABT9VJ97_9BACI</name>
<proteinExistence type="predicted"/>
<dbReference type="PROSITE" id="PS50883">
    <property type="entry name" value="EAL"/>
    <property type="match status" value="1"/>
</dbReference>
<dbReference type="Pfam" id="PF00563">
    <property type="entry name" value="EAL"/>
    <property type="match status" value="1"/>
</dbReference>
<evidence type="ECO:0000259" key="1">
    <source>
        <dbReference type="PROSITE" id="PS50883"/>
    </source>
</evidence>
<evidence type="ECO:0000313" key="3">
    <source>
        <dbReference type="Proteomes" id="UP001224359"/>
    </source>
</evidence>
<gene>
    <name evidence="2" type="ORF">J2S77_002933</name>
</gene>
<dbReference type="PANTHER" id="PTHR33121">
    <property type="entry name" value="CYCLIC DI-GMP PHOSPHODIESTERASE PDEF"/>
    <property type="match status" value="1"/>
</dbReference>
<dbReference type="InterPro" id="IPR001633">
    <property type="entry name" value="EAL_dom"/>
</dbReference>
<accession>A0ABT9VJ97</accession>
<dbReference type="InterPro" id="IPR035919">
    <property type="entry name" value="EAL_sf"/>
</dbReference>
<protein>
    <submittedName>
        <fullName evidence="2">EAL domain-containing protein (Putative c-di-GMP-specific phosphodiesterase class I)</fullName>
    </submittedName>
</protein>
<dbReference type="SMART" id="SM00052">
    <property type="entry name" value="EAL"/>
    <property type="match status" value="1"/>
</dbReference>
<dbReference type="SUPFAM" id="SSF141868">
    <property type="entry name" value="EAL domain-like"/>
    <property type="match status" value="1"/>
</dbReference>
<keyword evidence="3" id="KW-1185">Reference proteome</keyword>
<dbReference type="Gene3D" id="3.20.20.450">
    <property type="entry name" value="EAL domain"/>
    <property type="match status" value="1"/>
</dbReference>
<dbReference type="RefSeq" id="WP_306978517.1">
    <property type="nucleotide sequence ID" value="NZ_JAUSTQ010000027.1"/>
</dbReference>
<dbReference type="CDD" id="cd01948">
    <property type="entry name" value="EAL"/>
    <property type="match status" value="1"/>
</dbReference>
<sequence length="249" mass="28425">MGCDTIAKVIDHELVYHHFQPIYNLTSNESVGYEALLRTDLFGHPGLVFDAAYEIGRLHELDRLSIKQAILTYSSNQYFEPDQRLFINVFPSNIMDSTFAIWMRDLLDASNVKPHQVVIEINEQEPSFDHRVLRDYTSILKLYGFHIALDDVGKGSASLQAMIELEPNIVKMDRYFSRGLTESFHKQALLNAFVAYADETKTDFILEGVESSSELSKARALDVTLAQGFYLCRPQALDDLKHKPKNLTF</sequence>
<comment type="caution">
    <text evidence="2">The sequence shown here is derived from an EMBL/GenBank/DDBJ whole genome shotgun (WGS) entry which is preliminary data.</text>
</comment>
<organism evidence="2 3">
    <name type="scientific">Alkalibacillus salilacus</name>
    <dbReference type="NCBI Taxonomy" id="284582"/>
    <lineage>
        <taxon>Bacteria</taxon>
        <taxon>Bacillati</taxon>
        <taxon>Bacillota</taxon>
        <taxon>Bacilli</taxon>
        <taxon>Bacillales</taxon>
        <taxon>Bacillaceae</taxon>
        <taxon>Alkalibacillus</taxon>
    </lineage>
</organism>
<dbReference type="InterPro" id="IPR050706">
    <property type="entry name" value="Cyclic-di-GMP_PDE-like"/>
</dbReference>
<dbReference type="EMBL" id="JAUSTQ010000027">
    <property type="protein sequence ID" value="MDQ0160925.1"/>
    <property type="molecule type" value="Genomic_DNA"/>
</dbReference>
<dbReference type="Proteomes" id="UP001224359">
    <property type="component" value="Unassembled WGS sequence"/>
</dbReference>
<dbReference type="PANTHER" id="PTHR33121:SF76">
    <property type="entry name" value="SIGNALING PROTEIN"/>
    <property type="match status" value="1"/>
</dbReference>